<proteinExistence type="predicted"/>
<evidence type="ECO:0000313" key="1">
    <source>
        <dbReference type="EMBL" id="OAT78139.1"/>
    </source>
</evidence>
<protein>
    <recommendedName>
        <fullName evidence="3">Periplasmic protein</fullName>
    </recommendedName>
</protein>
<comment type="caution">
    <text evidence="1">The sequence shown here is derived from an EMBL/GenBank/DDBJ whole genome shotgun (WGS) entry which is preliminary data.</text>
</comment>
<reference evidence="2" key="1">
    <citation type="submission" date="2016-05" db="EMBL/GenBank/DDBJ databases">
        <authorList>
            <person name="Behera P."/>
            <person name="Vaishampayan P."/>
            <person name="Singh N."/>
            <person name="Raina V."/>
            <person name="Suar M."/>
            <person name="Pattnaik A."/>
            <person name="Rastogi G."/>
        </authorList>
    </citation>
    <scope>NUCLEOTIDE SEQUENCE [LARGE SCALE GENOMIC DNA]</scope>
    <source>
        <strain evidence="2">MP23</strain>
    </source>
</reference>
<dbReference type="Proteomes" id="UP000078225">
    <property type="component" value="Unassembled WGS sequence"/>
</dbReference>
<dbReference type="RefSeq" id="WP_064595777.1">
    <property type="nucleotide sequence ID" value="NZ_CP134782.1"/>
</dbReference>
<dbReference type="EMBL" id="LYRP01000002">
    <property type="protein sequence ID" value="OAT78139.1"/>
    <property type="molecule type" value="Genomic_DNA"/>
</dbReference>
<dbReference type="OrthoDB" id="6566089at2"/>
<dbReference type="AlphaFoldDB" id="A0A1B7L6W6"/>
<accession>A0A1B7L6W6</accession>
<organism evidence="1 2">
    <name type="scientific">Mangrovibacter phragmitis</name>
    <dbReference type="NCBI Taxonomy" id="1691903"/>
    <lineage>
        <taxon>Bacteria</taxon>
        <taxon>Pseudomonadati</taxon>
        <taxon>Pseudomonadota</taxon>
        <taxon>Gammaproteobacteria</taxon>
        <taxon>Enterobacterales</taxon>
        <taxon>Enterobacteriaceae</taxon>
        <taxon>Mangrovibacter</taxon>
    </lineage>
</organism>
<evidence type="ECO:0008006" key="3">
    <source>
        <dbReference type="Google" id="ProtNLM"/>
    </source>
</evidence>
<gene>
    <name evidence="1" type="ORF">A9B99_18540</name>
</gene>
<name>A0A1B7L6W6_9ENTR</name>
<keyword evidence="2" id="KW-1185">Reference proteome</keyword>
<sequence length="101" mass="10980">MSALKPGSLALIIGARTLSGRVNIGKSVCLFERYCPGERFINPVNGVDTVLPADSGCSLWLVTGDVIAFDRQPGFAFVRDDHLMPLDSDFSSSDVLERMMD</sequence>
<evidence type="ECO:0000313" key="2">
    <source>
        <dbReference type="Proteomes" id="UP000078225"/>
    </source>
</evidence>